<evidence type="ECO:0000313" key="3">
    <source>
        <dbReference type="Proteomes" id="UP000683925"/>
    </source>
</evidence>
<gene>
    <name evidence="1" type="ORF">POCTA_138.1.T1760021</name>
    <name evidence="2" type="ORF">POCTA_138.1.T1760022</name>
</gene>
<dbReference type="EMBL" id="CAJJDP010000180">
    <property type="protein sequence ID" value="CAD8214399.1"/>
    <property type="molecule type" value="Genomic_DNA"/>
</dbReference>
<dbReference type="AlphaFoldDB" id="A0A8S1YKN6"/>
<reference evidence="2" key="1">
    <citation type="submission" date="2021-01" db="EMBL/GenBank/DDBJ databases">
        <authorList>
            <consortium name="Genoscope - CEA"/>
            <person name="William W."/>
        </authorList>
    </citation>
    <scope>NUCLEOTIDE SEQUENCE</scope>
</reference>
<proteinExistence type="predicted"/>
<dbReference type="EMBL" id="CAJJDP010000180">
    <property type="protein sequence ID" value="CAD8214400.1"/>
    <property type="molecule type" value="Genomic_DNA"/>
</dbReference>
<comment type="caution">
    <text evidence="2">The sequence shown here is derived from an EMBL/GenBank/DDBJ whole genome shotgun (WGS) entry which is preliminary data.</text>
</comment>
<sequence>MSFKKVAQIIEENQKKKVESVEQHIMMNINKINALQETLYLLKQRLFNKQINQLVIQKNGSNVYKKLDKKMPITVLSNNWLENLIAHHQIPKLTQLITLGIKKTHKKLTDLN</sequence>
<protein>
    <submittedName>
        <fullName evidence="2">Uncharacterized protein</fullName>
    </submittedName>
</protein>
<evidence type="ECO:0000313" key="1">
    <source>
        <dbReference type="EMBL" id="CAD8214399.1"/>
    </source>
</evidence>
<accession>A0A8S1YKN6</accession>
<organism evidence="2 3">
    <name type="scientific">Paramecium octaurelia</name>
    <dbReference type="NCBI Taxonomy" id="43137"/>
    <lineage>
        <taxon>Eukaryota</taxon>
        <taxon>Sar</taxon>
        <taxon>Alveolata</taxon>
        <taxon>Ciliophora</taxon>
        <taxon>Intramacronucleata</taxon>
        <taxon>Oligohymenophorea</taxon>
        <taxon>Peniculida</taxon>
        <taxon>Parameciidae</taxon>
        <taxon>Paramecium</taxon>
    </lineage>
</organism>
<dbReference type="Proteomes" id="UP000683925">
    <property type="component" value="Unassembled WGS sequence"/>
</dbReference>
<evidence type="ECO:0000313" key="2">
    <source>
        <dbReference type="EMBL" id="CAD8214400.1"/>
    </source>
</evidence>
<keyword evidence="3" id="KW-1185">Reference proteome</keyword>
<name>A0A8S1YKN6_PAROT</name>